<proteinExistence type="predicted"/>
<dbReference type="Proteomes" id="UP000368474">
    <property type="component" value="Unassembled WGS sequence"/>
</dbReference>
<organism evidence="1 2">
    <name type="scientific">Pandoraea morbifera</name>
    <dbReference type="NCBI Taxonomy" id="2508300"/>
    <lineage>
        <taxon>Bacteria</taxon>
        <taxon>Pseudomonadati</taxon>
        <taxon>Pseudomonadota</taxon>
        <taxon>Betaproteobacteria</taxon>
        <taxon>Burkholderiales</taxon>
        <taxon>Burkholderiaceae</taxon>
        <taxon>Pandoraea</taxon>
    </lineage>
</organism>
<evidence type="ECO:0000313" key="1">
    <source>
        <dbReference type="EMBL" id="VVE41080.1"/>
    </source>
</evidence>
<protein>
    <submittedName>
        <fullName evidence="1">Uncharacterized protein</fullName>
    </submittedName>
</protein>
<name>A0A5E4XXL6_9BURK</name>
<dbReference type="AlphaFoldDB" id="A0A5E4XXL6"/>
<reference evidence="1 2" key="1">
    <citation type="submission" date="2019-08" db="EMBL/GenBank/DDBJ databases">
        <authorList>
            <person name="Peeters C."/>
        </authorList>
    </citation>
    <scope>NUCLEOTIDE SEQUENCE [LARGE SCALE GENOMIC DNA]</scope>
    <source>
        <strain evidence="1 2">LMG 31116</strain>
    </source>
</reference>
<evidence type="ECO:0000313" key="2">
    <source>
        <dbReference type="Proteomes" id="UP000368474"/>
    </source>
</evidence>
<dbReference type="EMBL" id="CABPSD010000016">
    <property type="protein sequence ID" value="VVE41080.1"/>
    <property type="molecule type" value="Genomic_DNA"/>
</dbReference>
<dbReference type="RefSeq" id="WP_150568295.1">
    <property type="nucleotide sequence ID" value="NZ_CABPSD010000016.1"/>
</dbReference>
<keyword evidence="2" id="KW-1185">Reference proteome</keyword>
<sequence length="136" mass="14804">MAGRKPFVPTAADRKLVETLAGYGVPHEDIALQVINPQTAKSLDPKSLRRHFRMELDTGATKANSLVAQNLFKHATGTGKGAVAAAIFWMKVRAGWKEPPQRLEHTGADGGPVEQRTTVVDEREVAATVAKLEDEY</sequence>
<accession>A0A5E4XXL6</accession>
<gene>
    <name evidence="1" type="ORF">PMO31116_04124</name>
</gene>